<dbReference type="GO" id="GO:0016705">
    <property type="term" value="F:oxidoreductase activity, acting on paired donors, with incorporation or reduction of molecular oxygen"/>
    <property type="evidence" value="ECO:0007669"/>
    <property type="project" value="InterPro"/>
</dbReference>
<dbReference type="AlphaFoldDB" id="A0A1H5LYL5"/>
<dbReference type="Gene3D" id="1.10.630.10">
    <property type="entry name" value="Cytochrome P450"/>
    <property type="match status" value="1"/>
</dbReference>
<protein>
    <submittedName>
        <fullName evidence="9">Cytochrome P450</fullName>
    </submittedName>
</protein>
<evidence type="ECO:0000256" key="4">
    <source>
        <dbReference type="ARBA" id="ARBA00022723"/>
    </source>
</evidence>
<keyword evidence="3 8" id="KW-0349">Heme</keyword>
<evidence type="ECO:0000256" key="3">
    <source>
        <dbReference type="ARBA" id="ARBA00022617"/>
    </source>
</evidence>
<reference evidence="10" key="1">
    <citation type="submission" date="2016-10" db="EMBL/GenBank/DDBJ databases">
        <authorList>
            <person name="Varghese N."/>
        </authorList>
    </citation>
    <scope>NUCLEOTIDE SEQUENCE [LARGE SCALE GENOMIC DNA]</scope>
    <source>
        <strain evidence="10">DSM 44719</strain>
    </source>
</reference>
<dbReference type="PROSITE" id="PS00086">
    <property type="entry name" value="CYTOCHROME_P450"/>
    <property type="match status" value="1"/>
</dbReference>
<dbReference type="PRINTS" id="PR00359">
    <property type="entry name" value="BP450"/>
</dbReference>
<dbReference type="Pfam" id="PF00067">
    <property type="entry name" value="p450"/>
    <property type="match status" value="1"/>
</dbReference>
<keyword evidence="6 8" id="KW-0408">Iron</keyword>
<dbReference type="PANTHER" id="PTHR46696">
    <property type="entry name" value="P450, PUTATIVE (EUROFUNG)-RELATED"/>
    <property type="match status" value="1"/>
</dbReference>
<dbReference type="GO" id="GO:0020037">
    <property type="term" value="F:heme binding"/>
    <property type="evidence" value="ECO:0007669"/>
    <property type="project" value="InterPro"/>
</dbReference>
<dbReference type="RefSeq" id="WP_073369614.1">
    <property type="nucleotide sequence ID" value="NZ_FNTL01000005.1"/>
</dbReference>
<dbReference type="InterPro" id="IPR036396">
    <property type="entry name" value="Cyt_P450_sf"/>
</dbReference>
<evidence type="ECO:0000256" key="6">
    <source>
        <dbReference type="ARBA" id="ARBA00023004"/>
    </source>
</evidence>
<dbReference type="FunFam" id="1.10.630.10:FF:000018">
    <property type="entry name" value="Cytochrome P450 monooxygenase"/>
    <property type="match status" value="1"/>
</dbReference>
<keyword evidence="5 8" id="KW-0560">Oxidoreductase</keyword>
<dbReference type="GO" id="GO:0004497">
    <property type="term" value="F:monooxygenase activity"/>
    <property type="evidence" value="ECO:0007669"/>
    <property type="project" value="UniProtKB-KW"/>
</dbReference>
<organism evidence="9 10">
    <name type="scientific">Rhodococcus jostii</name>
    <dbReference type="NCBI Taxonomy" id="132919"/>
    <lineage>
        <taxon>Bacteria</taxon>
        <taxon>Bacillati</taxon>
        <taxon>Actinomycetota</taxon>
        <taxon>Actinomycetes</taxon>
        <taxon>Mycobacteriales</taxon>
        <taxon>Nocardiaceae</taxon>
        <taxon>Rhodococcus</taxon>
    </lineage>
</organism>
<proteinExistence type="inferred from homology"/>
<name>A0A1H5LYL5_RHOJO</name>
<evidence type="ECO:0000256" key="7">
    <source>
        <dbReference type="ARBA" id="ARBA00023033"/>
    </source>
</evidence>
<sequence>MSSTSTADKQPNSDPRVSDEARAFSFFRGDFQDNPGASLEWARKKEPAFYNPDSDYWVVTRYEDVKSIHNDFNSYSAANTLAPLTPLSSEAIEKLQEYQFAPIAALVDADPPLHRKIRRLNAPVFMPENVNQLEGYIRATITEHIDRFVESGHADLIADLLWDVPCLVALQFLGIPEEDVDTVRKLATSLTEFGWGQPDHDDQVRAADHMGQFWEMGGRVIAKLKELQDPPGWLGHTIKLQREHPDIFTDSWLQTIVMGGTAAAHETTTNATANAVVTLLRNREQWQRLCEDPALIPAAIEECLRHSSSVTAWRRLAKVDTEVSGVTIPAGSKILTVIASAHYDTDVFDQPEVFDIDRDNVASHIAFGSGSHTCLGNHLARLEMRVFLEELTRRLPHMQLDDQVLRYLPNTSFRGPEALHVSWDTSGNLSS</sequence>
<dbReference type="InterPro" id="IPR001128">
    <property type="entry name" value="Cyt_P450"/>
</dbReference>
<keyword evidence="4 8" id="KW-0479">Metal-binding</keyword>
<evidence type="ECO:0000256" key="8">
    <source>
        <dbReference type="RuleBase" id="RU000461"/>
    </source>
</evidence>
<dbReference type="InterPro" id="IPR002397">
    <property type="entry name" value="Cyt_P450_B"/>
</dbReference>
<dbReference type="InterPro" id="IPR017972">
    <property type="entry name" value="Cyt_P450_CS"/>
</dbReference>
<dbReference type="GO" id="GO:0005506">
    <property type="term" value="F:iron ion binding"/>
    <property type="evidence" value="ECO:0007669"/>
    <property type="project" value="InterPro"/>
</dbReference>
<dbReference type="EMBL" id="FNTL01000005">
    <property type="protein sequence ID" value="SEE82020.1"/>
    <property type="molecule type" value="Genomic_DNA"/>
</dbReference>
<dbReference type="Proteomes" id="UP000183407">
    <property type="component" value="Unassembled WGS sequence"/>
</dbReference>
<comment type="similarity">
    <text evidence="2 8">Belongs to the cytochrome P450 family.</text>
</comment>
<comment type="cofactor">
    <cofactor evidence="1">
        <name>heme</name>
        <dbReference type="ChEBI" id="CHEBI:30413"/>
    </cofactor>
</comment>
<dbReference type="CDD" id="cd11078">
    <property type="entry name" value="CYP130-like"/>
    <property type="match status" value="1"/>
</dbReference>
<evidence type="ECO:0000256" key="1">
    <source>
        <dbReference type="ARBA" id="ARBA00001971"/>
    </source>
</evidence>
<evidence type="ECO:0000256" key="5">
    <source>
        <dbReference type="ARBA" id="ARBA00023002"/>
    </source>
</evidence>
<dbReference type="OrthoDB" id="502624at2"/>
<keyword evidence="7 8" id="KW-0503">Monooxygenase</keyword>
<dbReference type="PANTHER" id="PTHR46696:SF6">
    <property type="entry name" value="P450, PUTATIVE (EUROFUNG)-RELATED"/>
    <property type="match status" value="1"/>
</dbReference>
<gene>
    <name evidence="9" type="ORF">SAMN04490220_8514</name>
</gene>
<dbReference type="SUPFAM" id="SSF48264">
    <property type="entry name" value="Cytochrome P450"/>
    <property type="match status" value="1"/>
</dbReference>
<evidence type="ECO:0000313" key="10">
    <source>
        <dbReference type="Proteomes" id="UP000183407"/>
    </source>
</evidence>
<dbReference type="PRINTS" id="PR00385">
    <property type="entry name" value="P450"/>
</dbReference>
<accession>A0A1H5LYL5</accession>
<evidence type="ECO:0000256" key="2">
    <source>
        <dbReference type="ARBA" id="ARBA00010617"/>
    </source>
</evidence>
<evidence type="ECO:0000313" key="9">
    <source>
        <dbReference type="EMBL" id="SEE82020.1"/>
    </source>
</evidence>